<dbReference type="HOGENOM" id="CLU_006229_4_0_9"/>
<dbReference type="Proteomes" id="UP000032431">
    <property type="component" value="Chromosome I"/>
</dbReference>
<dbReference type="Pfam" id="PF13177">
    <property type="entry name" value="DNA_pol3_delta2"/>
    <property type="match status" value="1"/>
</dbReference>
<dbReference type="AlphaFoldDB" id="A0A078KK06"/>
<protein>
    <submittedName>
        <fullName evidence="1">DNA polymerase III subunit gamma and tau</fullName>
    </submittedName>
</protein>
<dbReference type="Gene3D" id="3.40.50.300">
    <property type="entry name" value="P-loop containing nucleotide triphosphate hydrolases"/>
    <property type="match status" value="1"/>
</dbReference>
<dbReference type="InterPro" id="IPR050238">
    <property type="entry name" value="DNA_Rep/Repair_Clamp_Loader"/>
</dbReference>
<accession>A0A078KK06</accession>
<gene>
    <name evidence="1" type="ORF">CCDG5_0866</name>
</gene>
<reference evidence="2" key="1">
    <citation type="submission" date="2014-07" db="EMBL/GenBank/DDBJ databases">
        <authorList>
            <person name="Wibberg D."/>
        </authorList>
    </citation>
    <scope>NUCLEOTIDE SEQUENCE [LARGE SCALE GENOMIC DNA]</scope>
    <source>
        <strain evidence="2">DG5</strain>
    </source>
</reference>
<dbReference type="PATRIC" id="fig|29343.3.peg.921"/>
<dbReference type="InterPro" id="IPR027417">
    <property type="entry name" value="P-loop_NTPase"/>
</dbReference>
<organism evidence="1 2">
    <name type="scientific">[Clostridium] cellulosi</name>
    <dbReference type="NCBI Taxonomy" id="29343"/>
    <lineage>
        <taxon>Bacteria</taxon>
        <taxon>Bacillati</taxon>
        <taxon>Bacillota</taxon>
        <taxon>Clostridia</taxon>
        <taxon>Eubacteriales</taxon>
        <taxon>Oscillospiraceae</taxon>
        <taxon>Oscillospiraceae incertae sedis</taxon>
    </lineage>
</organism>
<dbReference type="STRING" id="29343.CCDG5_0866"/>
<dbReference type="OrthoDB" id="9810148at2"/>
<keyword evidence="2" id="KW-1185">Reference proteome</keyword>
<dbReference type="GO" id="GO:0006261">
    <property type="term" value="P:DNA-templated DNA replication"/>
    <property type="evidence" value="ECO:0007669"/>
    <property type="project" value="TreeGrafter"/>
</dbReference>
<dbReference type="PANTHER" id="PTHR11669:SF8">
    <property type="entry name" value="DNA POLYMERASE III SUBUNIT DELTA"/>
    <property type="match status" value="1"/>
</dbReference>
<dbReference type="EMBL" id="LM995447">
    <property type="protein sequence ID" value="CDZ23991.1"/>
    <property type="molecule type" value="Genomic_DNA"/>
</dbReference>
<dbReference type="KEGG" id="ccel:CCDG5_0866"/>
<evidence type="ECO:0000313" key="2">
    <source>
        <dbReference type="Proteomes" id="UP000032431"/>
    </source>
</evidence>
<dbReference type="PANTHER" id="PTHR11669">
    <property type="entry name" value="REPLICATION FACTOR C / DNA POLYMERASE III GAMMA-TAU SUBUNIT"/>
    <property type="match status" value="1"/>
</dbReference>
<sequence length="325" mass="35371">MRFNGFYGNNRTKTILSGMFDNRRIPNAILIDGPRGAGKKTLAGILAAAAVCQSDGEVPCGVCRQCRNAFAHAHPDIKLYGADGSTRTIGVDIVRQIRLDAYVKPNDASRKVYIIADAQNMTEQAQNALLKILEEPPIYVLFILTCDLRSHMLETIRSRSQMVSVGTVTDEEAVLALASDGITREDALRAAHISGGNIGRAKIMLSGGFSEISDFMSAFTKALCSTDLYSFIRLSGRLEKDSDLFNAFLELLPALFRDAISVRNGGKATLSGFDAEAAAISRSAPLKKIFNALNTALDSQKAADMYANVTLHVTALFSQLWRNFH</sequence>
<name>A0A078KK06_9FIRM</name>
<evidence type="ECO:0000313" key="1">
    <source>
        <dbReference type="EMBL" id="CDZ23991.1"/>
    </source>
</evidence>
<dbReference type="SUPFAM" id="SSF52540">
    <property type="entry name" value="P-loop containing nucleoside triphosphate hydrolases"/>
    <property type="match status" value="1"/>
</dbReference>
<proteinExistence type="predicted"/>